<dbReference type="AlphaFoldDB" id="A0A3M0JTR4"/>
<reference evidence="1 2" key="1">
    <citation type="submission" date="2018-07" db="EMBL/GenBank/DDBJ databases">
        <title>A high quality draft genome assembly of the barn swallow (H. rustica rustica).</title>
        <authorList>
            <person name="Formenti G."/>
            <person name="Chiara M."/>
            <person name="Poveda L."/>
            <person name="Francoijs K.-J."/>
            <person name="Bonisoli-Alquati A."/>
            <person name="Canova L."/>
            <person name="Gianfranceschi L."/>
            <person name="Horner D.S."/>
            <person name="Saino N."/>
        </authorList>
    </citation>
    <scope>NUCLEOTIDE SEQUENCE [LARGE SCALE GENOMIC DNA]</scope>
    <source>
        <strain evidence="1">Chelidonia</strain>
        <tissue evidence="1">Blood</tissue>
    </source>
</reference>
<accession>A0A3M0JTR4</accession>
<organism evidence="1 2">
    <name type="scientific">Hirundo rustica rustica</name>
    <dbReference type="NCBI Taxonomy" id="333673"/>
    <lineage>
        <taxon>Eukaryota</taxon>
        <taxon>Metazoa</taxon>
        <taxon>Chordata</taxon>
        <taxon>Craniata</taxon>
        <taxon>Vertebrata</taxon>
        <taxon>Euteleostomi</taxon>
        <taxon>Archelosauria</taxon>
        <taxon>Archosauria</taxon>
        <taxon>Dinosauria</taxon>
        <taxon>Saurischia</taxon>
        <taxon>Theropoda</taxon>
        <taxon>Coelurosauria</taxon>
        <taxon>Aves</taxon>
        <taxon>Neognathae</taxon>
        <taxon>Neoaves</taxon>
        <taxon>Telluraves</taxon>
        <taxon>Australaves</taxon>
        <taxon>Passeriformes</taxon>
        <taxon>Sylvioidea</taxon>
        <taxon>Hirundinidae</taxon>
        <taxon>Hirundo</taxon>
    </lineage>
</organism>
<keyword evidence="2" id="KW-1185">Reference proteome</keyword>
<evidence type="ECO:0000313" key="1">
    <source>
        <dbReference type="EMBL" id="RMC04328.1"/>
    </source>
</evidence>
<comment type="caution">
    <text evidence="1">The sequence shown here is derived from an EMBL/GenBank/DDBJ whole genome shotgun (WGS) entry which is preliminary data.</text>
</comment>
<sequence length="168" mass="18393">MQTLALTLQMEARELGEAKGAVCSREFSASAGNAEKSQLPCCNLGSEITRPTKSNTSNLKQDPEIQFLLRGPRTREQVKCYKDIFCLGQMKDVFKIMSIGSPKKASQELSLPCQVDPLELPVMDALVFVCTQVPVLCPVVSPLRVGADPQLARVNTDTKFPVRFGFSA</sequence>
<proteinExistence type="predicted"/>
<dbReference type="Proteomes" id="UP000269221">
    <property type="component" value="Unassembled WGS sequence"/>
</dbReference>
<evidence type="ECO:0000313" key="2">
    <source>
        <dbReference type="Proteomes" id="UP000269221"/>
    </source>
</evidence>
<name>A0A3M0JTR4_HIRRU</name>
<gene>
    <name evidence="1" type="ORF">DUI87_19147</name>
</gene>
<protein>
    <submittedName>
        <fullName evidence="1">Uncharacterized protein</fullName>
    </submittedName>
</protein>
<dbReference type="EMBL" id="QRBI01000126">
    <property type="protein sequence ID" value="RMC04328.1"/>
    <property type="molecule type" value="Genomic_DNA"/>
</dbReference>